<reference evidence="2" key="1">
    <citation type="submission" date="2021-01" db="EMBL/GenBank/DDBJ databases">
        <authorList>
            <person name="Corre E."/>
            <person name="Pelletier E."/>
            <person name="Niang G."/>
            <person name="Scheremetjew M."/>
            <person name="Finn R."/>
            <person name="Kale V."/>
            <person name="Holt S."/>
            <person name="Cochrane G."/>
            <person name="Meng A."/>
            <person name="Brown T."/>
            <person name="Cohen L."/>
        </authorList>
    </citation>
    <scope>NUCLEOTIDE SEQUENCE</scope>
    <source>
        <strain evidence="2">PLY429</strain>
    </source>
</reference>
<name>A0A7S1SJA4_9CHLO</name>
<evidence type="ECO:0000259" key="1">
    <source>
        <dbReference type="Pfam" id="PF03109"/>
    </source>
</evidence>
<evidence type="ECO:0000313" key="2">
    <source>
        <dbReference type="EMBL" id="CAD9199669.1"/>
    </source>
</evidence>
<gene>
    <name evidence="2" type="ORF">TCHU04912_LOCUS1902</name>
</gene>
<sequence length="153" mass="17227">MLMCTTGNILVLRGGRIGLLDYGQSKQLEDHHRKAFAQLVLELHRKKEERISEAVDMLGIVTKGSDVANRAKMARDMFDTTGRVDPFSDDSPIKSSAIETFPKDLFFVLRTTQLLRGLANGMDIDDFSCVDQWVPYAKTALRRLRNVPDVISV</sequence>
<dbReference type="InterPro" id="IPR051130">
    <property type="entry name" value="Mito_struct-func_regulator"/>
</dbReference>
<feature type="domain" description="ABC1 atypical kinase-like" evidence="1">
    <location>
        <begin position="6"/>
        <end position="54"/>
    </location>
</feature>
<dbReference type="EMBL" id="HBGG01004042">
    <property type="protein sequence ID" value="CAD9199669.1"/>
    <property type="molecule type" value="Transcribed_RNA"/>
</dbReference>
<dbReference type="AlphaFoldDB" id="A0A7S1SJA4"/>
<dbReference type="PANTHER" id="PTHR43173">
    <property type="entry name" value="ABC1 FAMILY PROTEIN"/>
    <property type="match status" value="1"/>
</dbReference>
<proteinExistence type="predicted"/>
<dbReference type="InterPro" id="IPR004147">
    <property type="entry name" value="ABC1_dom"/>
</dbReference>
<protein>
    <recommendedName>
        <fullName evidence="1">ABC1 atypical kinase-like domain-containing protein</fullName>
    </recommendedName>
</protein>
<accession>A0A7S1SJA4</accession>
<organism evidence="2">
    <name type="scientific">Tetraselmis chuii</name>
    <dbReference type="NCBI Taxonomy" id="63592"/>
    <lineage>
        <taxon>Eukaryota</taxon>
        <taxon>Viridiplantae</taxon>
        <taxon>Chlorophyta</taxon>
        <taxon>core chlorophytes</taxon>
        <taxon>Chlorodendrophyceae</taxon>
        <taxon>Chlorodendrales</taxon>
        <taxon>Chlorodendraceae</taxon>
        <taxon>Tetraselmis</taxon>
    </lineage>
</organism>
<dbReference type="Pfam" id="PF03109">
    <property type="entry name" value="ABC1"/>
    <property type="match status" value="1"/>
</dbReference>
<dbReference type="PANTHER" id="PTHR43173:SF12">
    <property type="entry name" value="PROTEIN KINASE SUPERFAMILY PROTEIN"/>
    <property type="match status" value="1"/>
</dbReference>